<keyword evidence="10" id="KW-1185">Reference proteome</keyword>
<comment type="subcellular location">
    <subcellularLocation>
        <location evidence="8">Cell junction</location>
        <location evidence="8">Tight junction</location>
    </subcellularLocation>
    <subcellularLocation>
        <location evidence="8">Cell membrane</location>
        <topology evidence="8">Multi-pass membrane protein</topology>
    </subcellularLocation>
</comment>
<feature type="transmembrane region" description="Helical" evidence="8">
    <location>
        <begin position="114"/>
        <end position="141"/>
    </location>
</feature>
<keyword evidence="4 8" id="KW-0812">Transmembrane</keyword>
<name>H9GQ42_ANOCA</name>
<dbReference type="PRINTS" id="PR01077">
    <property type="entry name" value="CLAUDIN"/>
</dbReference>
<evidence type="ECO:0000256" key="2">
    <source>
        <dbReference type="ARBA" id="ARBA00022427"/>
    </source>
</evidence>
<dbReference type="CTD" id="644672"/>
<dbReference type="PROSITE" id="PS01346">
    <property type="entry name" value="CLAUDIN"/>
    <property type="match status" value="1"/>
</dbReference>
<keyword evidence="5 8" id="KW-0965">Cell junction</keyword>
<evidence type="ECO:0000256" key="8">
    <source>
        <dbReference type="RuleBase" id="RU060637"/>
    </source>
</evidence>
<keyword evidence="7 8" id="KW-0472">Membrane</keyword>
<feature type="transmembrane region" description="Helical" evidence="8">
    <location>
        <begin position="161"/>
        <end position="186"/>
    </location>
</feature>
<dbReference type="InParanoid" id="H9GQ42"/>
<reference evidence="9" key="3">
    <citation type="submission" date="2025-09" db="UniProtKB">
        <authorList>
            <consortium name="Ensembl"/>
        </authorList>
    </citation>
    <scope>IDENTIFICATION</scope>
</reference>
<dbReference type="GO" id="GO:0070830">
    <property type="term" value="P:bicellular tight junction assembly"/>
    <property type="evidence" value="ECO:0000318"/>
    <property type="project" value="GO_Central"/>
</dbReference>
<evidence type="ECO:0000256" key="3">
    <source>
        <dbReference type="ARBA" id="ARBA00022475"/>
    </source>
</evidence>
<protein>
    <recommendedName>
        <fullName evidence="8">Claudin</fullName>
    </recommendedName>
</protein>
<dbReference type="PANTHER" id="PTHR12002">
    <property type="entry name" value="CLAUDIN"/>
    <property type="match status" value="1"/>
</dbReference>
<evidence type="ECO:0000256" key="5">
    <source>
        <dbReference type="ARBA" id="ARBA00022949"/>
    </source>
</evidence>
<dbReference type="Ensembl" id="ENSACAT00000021017.3">
    <property type="protein sequence ID" value="ENSACAP00000017964.3"/>
    <property type="gene ID" value="ENSACAG00000021153.3"/>
</dbReference>
<dbReference type="InterPro" id="IPR017974">
    <property type="entry name" value="Claudin_CS"/>
</dbReference>
<evidence type="ECO:0000256" key="6">
    <source>
        <dbReference type="ARBA" id="ARBA00022989"/>
    </source>
</evidence>
<comment type="similarity">
    <text evidence="1 8">Belongs to the claudin family.</text>
</comment>
<evidence type="ECO:0000256" key="1">
    <source>
        <dbReference type="ARBA" id="ARBA00008295"/>
    </source>
</evidence>
<dbReference type="GeneTree" id="ENSGT00940000161922"/>
<dbReference type="GO" id="GO:0005886">
    <property type="term" value="C:plasma membrane"/>
    <property type="evidence" value="ECO:0000318"/>
    <property type="project" value="GO_Central"/>
</dbReference>
<sequence length="222" mass="24467">MAWHPNTAAQLAGLSLLLLGWILSCVTTYVPLWKRRNLDLNEIETWNAGLWQVCVVWDGDVMECRSHDSFLALPLATQVSRVIMVASNALGLLAAVLSVWGSDWMKTGGRKPGLLVGGGVVSCLSGAATLVPVSWTAYNIVQDFWDETVPDIVPRWDLGDALFLGWFAGTFLISGGFFLLCSGCFLMNKIPPRPLSVHQKLRAQMSPNRYQNSSPKNEYLVI</sequence>
<keyword evidence="3 8" id="KW-1003">Cell membrane</keyword>
<comment type="function">
    <text evidence="8">Claudins function as major constituents of the tight junction complexes that regulate the permeability of epithelia.</text>
</comment>
<dbReference type="Pfam" id="PF00822">
    <property type="entry name" value="PMP22_Claudin"/>
    <property type="match status" value="1"/>
</dbReference>
<dbReference type="STRING" id="28377.ENSACAP00000017964"/>
<dbReference type="GO" id="GO:0007155">
    <property type="term" value="P:cell adhesion"/>
    <property type="evidence" value="ECO:0000318"/>
    <property type="project" value="GO_Central"/>
</dbReference>
<dbReference type="Bgee" id="ENSACAG00000021153">
    <property type="expression patterns" value="Expressed in heart and 2 other cell types or tissues"/>
</dbReference>
<dbReference type="GO" id="GO:0005923">
    <property type="term" value="C:bicellular tight junction"/>
    <property type="evidence" value="ECO:0000318"/>
    <property type="project" value="GO_Central"/>
</dbReference>
<dbReference type="Gene3D" id="1.20.140.150">
    <property type="match status" value="1"/>
</dbReference>
<dbReference type="eggNOG" id="ENOG502SNF0">
    <property type="taxonomic scope" value="Eukaryota"/>
</dbReference>
<reference evidence="9" key="2">
    <citation type="submission" date="2025-08" db="UniProtKB">
        <authorList>
            <consortium name="Ensembl"/>
        </authorList>
    </citation>
    <scope>IDENTIFICATION</scope>
</reference>
<dbReference type="RefSeq" id="XP_062817201.1">
    <property type="nucleotide sequence ID" value="XM_062961131.1"/>
</dbReference>
<dbReference type="GeneID" id="100558494"/>
<evidence type="ECO:0000313" key="9">
    <source>
        <dbReference type="Ensembl" id="ENSACAP00000017964.3"/>
    </source>
</evidence>
<dbReference type="GO" id="GO:0005198">
    <property type="term" value="F:structural molecule activity"/>
    <property type="evidence" value="ECO:0007669"/>
    <property type="project" value="InterPro"/>
</dbReference>
<dbReference type="Proteomes" id="UP000001646">
    <property type="component" value="Unplaced"/>
</dbReference>
<dbReference type="HOGENOM" id="CLU_076370_1_2_1"/>
<dbReference type="KEGG" id="acs:100558494"/>
<dbReference type="OrthoDB" id="8612291at2759"/>
<accession>H9GQ42</accession>
<gene>
    <name evidence="9" type="primary">cldn25</name>
</gene>
<keyword evidence="6 8" id="KW-1133">Transmembrane helix</keyword>
<evidence type="ECO:0000313" key="10">
    <source>
        <dbReference type="Proteomes" id="UP000001646"/>
    </source>
</evidence>
<feature type="transmembrane region" description="Helical" evidence="8">
    <location>
        <begin position="82"/>
        <end position="102"/>
    </location>
</feature>
<keyword evidence="2 8" id="KW-0796">Tight junction</keyword>
<organism evidence="9 10">
    <name type="scientific">Anolis carolinensis</name>
    <name type="common">Green anole</name>
    <name type="synonym">American chameleon</name>
    <dbReference type="NCBI Taxonomy" id="28377"/>
    <lineage>
        <taxon>Eukaryota</taxon>
        <taxon>Metazoa</taxon>
        <taxon>Chordata</taxon>
        <taxon>Craniata</taxon>
        <taxon>Vertebrata</taxon>
        <taxon>Euteleostomi</taxon>
        <taxon>Lepidosauria</taxon>
        <taxon>Squamata</taxon>
        <taxon>Bifurcata</taxon>
        <taxon>Unidentata</taxon>
        <taxon>Episquamata</taxon>
        <taxon>Toxicofera</taxon>
        <taxon>Iguania</taxon>
        <taxon>Dactyloidae</taxon>
        <taxon>Anolis</taxon>
    </lineage>
</organism>
<evidence type="ECO:0000256" key="7">
    <source>
        <dbReference type="ARBA" id="ARBA00023136"/>
    </source>
</evidence>
<dbReference type="InterPro" id="IPR006187">
    <property type="entry name" value="Claudin"/>
</dbReference>
<dbReference type="InterPro" id="IPR004031">
    <property type="entry name" value="PMP22/EMP/MP20/Claudin"/>
</dbReference>
<reference evidence="9" key="1">
    <citation type="submission" date="2009-12" db="EMBL/GenBank/DDBJ databases">
        <title>The Genome Sequence of Anolis carolinensis (Green Anole Lizard).</title>
        <authorList>
            <consortium name="The Genome Sequencing Platform"/>
            <person name="Di Palma F."/>
            <person name="Alfoldi J."/>
            <person name="Heiman D."/>
            <person name="Young S."/>
            <person name="Grabherr M."/>
            <person name="Johnson J."/>
            <person name="Lander E.S."/>
            <person name="Lindblad-Toh K."/>
        </authorList>
    </citation>
    <scope>NUCLEOTIDE SEQUENCE [LARGE SCALE GENOMIC DNA]</scope>
    <source>
        <strain evidence="9">JBL SC #1</strain>
    </source>
</reference>
<evidence type="ECO:0000256" key="4">
    <source>
        <dbReference type="ARBA" id="ARBA00022692"/>
    </source>
</evidence>
<comment type="caution">
    <text evidence="8">Lacks conserved residue(s) required for the propagation of feature annotation.</text>
</comment>
<proteinExistence type="inferred from homology"/>
<dbReference type="AlphaFoldDB" id="H9GQ42"/>